<organism evidence="7 8">
    <name type="scientific">Vibrio sagamiensis NBRC 104589</name>
    <dbReference type="NCBI Taxonomy" id="1219064"/>
    <lineage>
        <taxon>Bacteria</taxon>
        <taxon>Pseudomonadati</taxon>
        <taxon>Pseudomonadota</taxon>
        <taxon>Gammaproteobacteria</taxon>
        <taxon>Vibrionales</taxon>
        <taxon>Vibrionaceae</taxon>
        <taxon>Vibrio</taxon>
    </lineage>
</organism>
<dbReference type="GO" id="GO:0043709">
    <property type="term" value="P:cell adhesion involved in single-species biofilm formation"/>
    <property type="evidence" value="ECO:0007669"/>
    <property type="project" value="TreeGrafter"/>
</dbReference>
<dbReference type="InterPro" id="IPR036937">
    <property type="entry name" value="Adhesion_dom_fimbrial_sf"/>
</dbReference>
<reference evidence="7 8" key="1">
    <citation type="submission" date="2019-07" db="EMBL/GenBank/DDBJ databases">
        <title>Whole genome shotgun sequence of Vibrio sagamiensis NBRC 104589.</title>
        <authorList>
            <person name="Hosoyama A."/>
            <person name="Uohara A."/>
            <person name="Ohji S."/>
            <person name="Ichikawa N."/>
        </authorList>
    </citation>
    <scope>NUCLEOTIDE SEQUENCE [LARGE SCALE GENOMIC DNA]</scope>
    <source>
        <strain evidence="7 8">NBRC 104589</strain>
    </source>
</reference>
<dbReference type="InterPro" id="IPR050263">
    <property type="entry name" value="Bact_Fimbrial_Adh_Pro"/>
</dbReference>
<evidence type="ECO:0000259" key="6">
    <source>
        <dbReference type="Pfam" id="PF00419"/>
    </source>
</evidence>
<comment type="subcellular location">
    <subcellularLocation>
        <location evidence="1">Fimbrium</location>
    </subcellularLocation>
</comment>
<dbReference type="EMBL" id="BJXJ01000006">
    <property type="protein sequence ID" value="GEM74780.1"/>
    <property type="molecule type" value="Genomic_DNA"/>
</dbReference>
<protein>
    <submittedName>
        <fullName evidence="7">Fimbrial adapter papK</fullName>
    </submittedName>
</protein>
<dbReference type="Gene3D" id="2.60.40.1090">
    <property type="entry name" value="Fimbrial-type adhesion domain"/>
    <property type="match status" value="1"/>
</dbReference>
<keyword evidence="3 5" id="KW-0732">Signal</keyword>
<evidence type="ECO:0000256" key="2">
    <source>
        <dbReference type="ARBA" id="ARBA00006671"/>
    </source>
</evidence>
<dbReference type="PANTHER" id="PTHR33420">
    <property type="entry name" value="FIMBRIAL SUBUNIT ELFA-RELATED"/>
    <property type="match status" value="1"/>
</dbReference>
<dbReference type="GO" id="GO:0009289">
    <property type="term" value="C:pilus"/>
    <property type="evidence" value="ECO:0007669"/>
    <property type="project" value="UniProtKB-SubCell"/>
</dbReference>
<evidence type="ECO:0000256" key="1">
    <source>
        <dbReference type="ARBA" id="ARBA00004561"/>
    </source>
</evidence>
<evidence type="ECO:0000313" key="7">
    <source>
        <dbReference type="EMBL" id="GEM74780.1"/>
    </source>
</evidence>
<feature type="signal peptide" evidence="5">
    <location>
        <begin position="1"/>
        <end position="26"/>
    </location>
</feature>
<dbReference type="Proteomes" id="UP000321922">
    <property type="component" value="Unassembled WGS sequence"/>
</dbReference>
<gene>
    <name evidence="7" type="primary">papK</name>
    <name evidence="7" type="ORF">VSA01S_08920</name>
</gene>
<dbReference type="RefSeq" id="WP_050567259.1">
    <property type="nucleotide sequence ID" value="NZ_BAOJ01000014.1"/>
</dbReference>
<comment type="similarity">
    <text evidence="2">Belongs to the fimbrial protein family.</text>
</comment>
<keyword evidence="4" id="KW-0281">Fimbrium</keyword>
<dbReference type="InterPro" id="IPR000259">
    <property type="entry name" value="Adhesion_dom_fimbrial"/>
</dbReference>
<dbReference type="PANTHER" id="PTHR33420:SF3">
    <property type="entry name" value="FIMBRIAL SUBUNIT ELFA"/>
    <property type="match status" value="1"/>
</dbReference>
<dbReference type="AlphaFoldDB" id="A0A511QBV2"/>
<dbReference type="SUPFAM" id="SSF49401">
    <property type="entry name" value="Bacterial adhesins"/>
    <property type="match status" value="1"/>
</dbReference>
<name>A0A511QBV2_9VIBR</name>
<keyword evidence="8" id="KW-1185">Reference proteome</keyword>
<accession>A0A511QBV2</accession>
<dbReference type="InterPro" id="IPR008966">
    <property type="entry name" value="Adhesion_dom_sf"/>
</dbReference>
<evidence type="ECO:0000256" key="5">
    <source>
        <dbReference type="SAM" id="SignalP"/>
    </source>
</evidence>
<dbReference type="Pfam" id="PF00419">
    <property type="entry name" value="Fimbrial"/>
    <property type="match status" value="1"/>
</dbReference>
<feature type="chain" id="PRO_5022129606" evidence="5">
    <location>
        <begin position="27"/>
        <end position="192"/>
    </location>
</feature>
<evidence type="ECO:0000313" key="8">
    <source>
        <dbReference type="Proteomes" id="UP000321922"/>
    </source>
</evidence>
<evidence type="ECO:0000256" key="3">
    <source>
        <dbReference type="ARBA" id="ARBA00022729"/>
    </source>
</evidence>
<sequence length="192" mass="21105">MHIKTKRTLISSFLFGGWLLSLPTFAVDVSWHGEVVEAACILAPESANQEIEFLERPAKDFNFEPGYSPREKFTIKLIECDNSAFNTVKIRFHGQRENNMTGRSDYFLAVRGTNAGRLGIGIIDVDGTPLKLGETPSLGDPHNSGIGTTIGSNKTLNLNFSAYVQSTPNAMMNKTVVPGSYSSSATFEIFYE</sequence>
<comment type="caution">
    <text evidence="7">The sequence shown here is derived from an EMBL/GenBank/DDBJ whole genome shotgun (WGS) entry which is preliminary data.</text>
</comment>
<proteinExistence type="inferred from homology"/>
<dbReference type="OrthoDB" id="6624431at2"/>
<evidence type="ECO:0000256" key="4">
    <source>
        <dbReference type="ARBA" id="ARBA00023263"/>
    </source>
</evidence>
<feature type="domain" description="Fimbrial-type adhesion" evidence="6">
    <location>
        <begin position="32"/>
        <end position="191"/>
    </location>
</feature>